<gene>
    <name evidence="8" type="ORF">IL334_002665</name>
</gene>
<evidence type="ECO:0000256" key="3">
    <source>
        <dbReference type="ARBA" id="ARBA00022741"/>
    </source>
</evidence>
<dbReference type="InterPro" id="IPR041715">
    <property type="entry name" value="HisRS-like_core"/>
</dbReference>
<organism evidence="8 9">
    <name type="scientific">Kwoniella shivajii</name>
    <dbReference type="NCBI Taxonomy" id="564305"/>
    <lineage>
        <taxon>Eukaryota</taxon>
        <taxon>Fungi</taxon>
        <taxon>Dikarya</taxon>
        <taxon>Basidiomycota</taxon>
        <taxon>Agaricomycotina</taxon>
        <taxon>Tremellomycetes</taxon>
        <taxon>Tremellales</taxon>
        <taxon>Cryptococcaceae</taxon>
        <taxon>Kwoniella</taxon>
    </lineage>
</organism>
<dbReference type="Gene3D" id="3.30.930.10">
    <property type="entry name" value="Bira Bifunctional Protein, Domain 2"/>
    <property type="match status" value="1"/>
</dbReference>
<feature type="domain" description="Aminoacyl-transfer RNA synthetases class-II family profile" evidence="7">
    <location>
        <begin position="175"/>
        <end position="461"/>
    </location>
</feature>
<dbReference type="InterPro" id="IPR006195">
    <property type="entry name" value="aa-tRNA-synth_II"/>
</dbReference>
<reference evidence="8 9" key="1">
    <citation type="submission" date="2024-01" db="EMBL/GenBank/DDBJ databases">
        <title>Comparative genomics of Cryptococcus and Kwoniella reveals pathogenesis evolution and contrasting modes of karyotype evolution via chromosome fusion or intercentromeric recombination.</title>
        <authorList>
            <person name="Coelho M.A."/>
            <person name="David-Palma M."/>
            <person name="Shea T."/>
            <person name="Bowers K."/>
            <person name="McGinley-Smith S."/>
            <person name="Mohammad A.W."/>
            <person name="Gnirke A."/>
            <person name="Yurkov A.M."/>
            <person name="Nowrousian M."/>
            <person name="Sun S."/>
            <person name="Cuomo C.A."/>
            <person name="Heitman J."/>
        </authorList>
    </citation>
    <scope>NUCLEOTIDE SEQUENCE [LARGE SCALE GENOMIC DNA]</scope>
    <source>
        <strain evidence="8">CBS 11374</strain>
    </source>
</reference>
<sequence>MSSSSSTSTAASATIASINEEILSLQNRIKELKVSKQDASKEVISMKSLKEQLKTLTKDKDTTTSGPTGSGSSSSNSNFVLKTPKGTTDHKPEAALLRKKIFSTLENVFLKHDVSTIDTPVFELKDILAGKYGEDSKLIYDLSDQGGELCSLRYDLTVPFARYLAMNGISSMKRYHIGKVYRRDQPVMTKGRMREFYQCDIDIAGSCDPMVYDSEILKILCEALTALDIGQYTVKINHRKILDGIFQLAGVPADKTRSISSAVDKLDKLPWADVKKEMTVEKGLDEKVADKIGQYVGFKGPGYDVLGKLESDPELMAVPLAKQGIDDMEILFRYLTVYKVLDKMSFDMSLARGLDYYTGIIYEAIHESSAPPSKSVNPSVPPPSEITTSSGSGKSAKKSSSNDKNVNEDGIDESTVGVGSIAAGGRYDNLVGMFAEAAGNKREQVPCVGVSVGVERVYSIMESKRKNQQEKLRGKETEVFVLGLGGVQLEKRMEIATLLWDNGIKTSFSPKVNPKTPAQWKQADDDAIPYVLILAPKELAEGKVRIKAQVGKDQAGEDKGIEIDLDKVVDYLKEQLGRA</sequence>
<feature type="region of interest" description="Disordered" evidence="6">
    <location>
        <begin position="369"/>
        <end position="412"/>
    </location>
</feature>
<feature type="compositionally biased region" description="Low complexity" evidence="6">
    <location>
        <begin position="369"/>
        <end position="378"/>
    </location>
</feature>
<protein>
    <recommendedName>
        <fullName evidence="2">histidine--tRNA ligase</fullName>
        <ecNumber evidence="2">6.1.1.21</ecNumber>
    </recommendedName>
</protein>
<dbReference type="SUPFAM" id="SSF52954">
    <property type="entry name" value="Class II aaRS ABD-related"/>
    <property type="match status" value="1"/>
</dbReference>
<dbReference type="GeneID" id="87954796"/>
<feature type="coiled-coil region" evidence="5">
    <location>
        <begin position="15"/>
        <end position="42"/>
    </location>
</feature>
<evidence type="ECO:0000256" key="2">
    <source>
        <dbReference type="ARBA" id="ARBA00012815"/>
    </source>
</evidence>
<keyword evidence="3" id="KW-0547">Nucleotide-binding</keyword>
<evidence type="ECO:0000313" key="8">
    <source>
        <dbReference type="EMBL" id="WRT65717.1"/>
    </source>
</evidence>
<dbReference type="PROSITE" id="PS50862">
    <property type="entry name" value="AA_TRNA_LIGASE_II"/>
    <property type="match status" value="1"/>
</dbReference>
<keyword evidence="9" id="KW-1185">Reference proteome</keyword>
<evidence type="ECO:0000313" key="9">
    <source>
        <dbReference type="Proteomes" id="UP001329825"/>
    </source>
</evidence>
<dbReference type="Pfam" id="PF03129">
    <property type="entry name" value="HGTP_anticodon"/>
    <property type="match status" value="1"/>
</dbReference>
<evidence type="ECO:0000256" key="1">
    <source>
        <dbReference type="ARBA" id="ARBA00008226"/>
    </source>
</evidence>
<keyword evidence="5" id="KW-0175">Coiled coil</keyword>
<name>A0ABZ1CWI8_9TREE</name>
<dbReference type="Pfam" id="PF13393">
    <property type="entry name" value="tRNA-synt_His"/>
    <property type="match status" value="1"/>
</dbReference>
<dbReference type="PANTHER" id="PTHR11476:SF7">
    <property type="entry name" value="HISTIDINE--TRNA LIGASE"/>
    <property type="match status" value="1"/>
</dbReference>
<dbReference type="SUPFAM" id="SSF55681">
    <property type="entry name" value="Class II aaRS and biotin synthetases"/>
    <property type="match status" value="1"/>
</dbReference>
<evidence type="ECO:0000256" key="5">
    <source>
        <dbReference type="SAM" id="Coils"/>
    </source>
</evidence>
<proteinExistence type="inferred from homology"/>
<feature type="compositionally biased region" description="Low complexity" evidence="6">
    <location>
        <begin position="63"/>
        <end position="78"/>
    </location>
</feature>
<evidence type="ECO:0000259" key="7">
    <source>
        <dbReference type="PROSITE" id="PS50862"/>
    </source>
</evidence>
<dbReference type="InterPro" id="IPR004154">
    <property type="entry name" value="Anticodon-bd"/>
</dbReference>
<evidence type="ECO:0000256" key="4">
    <source>
        <dbReference type="ARBA" id="ARBA00047639"/>
    </source>
</evidence>
<dbReference type="EC" id="6.1.1.21" evidence="2"/>
<comment type="catalytic activity">
    <reaction evidence="4">
        <text>tRNA(His) + L-histidine + ATP = L-histidyl-tRNA(His) + AMP + diphosphate + H(+)</text>
        <dbReference type="Rhea" id="RHEA:17313"/>
        <dbReference type="Rhea" id="RHEA-COMP:9665"/>
        <dbReference type="Rhea" id="RHEA-COMP:9689"/>
        <dbReference type="ChEBI" id="CHEBI:15378"/>
        <dbReference type="ChEBI" id="CHEBI:30616"/>
        <dbReference type="ChEBI" id="CHEBI:33019"/>
        <dbReference type="ChEBI" id="CHEBI:57595"/>
        <dbReference type="ChEBI" id="CHEBI:78442"/>
        <dbReference type="ChEBI" id="CHEBI:78527"/>
        <dbReference type="ChEBI" id="CHEBI:456215"/>
        <dbReference type="EC" id="6.1.1.21"/>
    </reaction>
</comment>
<feature type="region of interest" description="Disordered" evidence="6">
    <location>
        <begin position="55"/>
        <end position="90"/>
    </location>
</feature>
<dbReference type="EMBL" id="CP141883">
    <property type="protein sequence ID" value="WRT65717.1"/>
    <property type="molecule type" value="Genomic_DNA"/>
</dbReference>
<dbReference type="RefSeq" id="XP_062790457.1">
    <property type="nucleotide sequence ID" value="XM_062934406.1"/>
</dbReference>
<evidence type="ECO:0000256" key="6">
    <source>
        <dbReference type="SAM" id="MobiDB-lite"/>
    </source>
</evidence>
<accession>A0ABZ1CWI8</accession>
<dbReference type="CDD" id="cd00773">
    <property type="entry name" value="HisRS-like_core"/>
    <property type="match status" value="1"/>
</dbReference>
<dbReference type="Gene3D" id="3.40.50.800">
    <property type="entry name" value="Anticodon-binding domain"/>
    <property type="match status" value="1"/>
</dbReference>
<dbReference type="Proteomes" id="UP001329825">
    <property type="component" value="Chromosome 3"/>
</dbReference>
<dbReference type="InterPro" id="IPR036621">
    <property type="entry name" value="Anticodon-bd_dom_sf"/>
</dbReference>
<dbReference type="PANTHER" id="PTHR11476">
    <property type="entry name" value="HISTIDYL-TRNA SYNTHETASE"/>
    <property type="match status" value="1"/>
</dbReference>
<comment type="similarity">
    <text evidence="1">Belongs to the class-II aminoacyl-tRNA synthetase family.</text>
</comment>
<dbReference type="InterPro" id="IPR045864">
    <property type="entry name" value="aa-tRNA-synth_II/BPL/LPL"/>
</dbReference>